<dbReference type="InterPro" id="IPR052704">
    <property type="entry name" value="ECF_Sigma-70_Domain"/>
</dbReference>
<evidence type="ECO:0000256" key="1">
    <source>
        <dbReference type="ARBA" id="ARBA00010641"/>
    </source>
</evidence>
<dbReference type="OrthoDB" id="3211555at2"/>
<dbReference type="InterPro" id="IPR032710">
    <property type="entry name" value="NTF2-like_dom_sf"/>
</dbReference>
<dbReference type="InterPro" id="IPR036388">
    <property type="entry name" value="WH-like_DNA-bd_sf"/>
</dbReference>
<keyword evidence="3" id="KW-0805">Transcription regulation</keyword>
<dbReference type="InterPro" id="IPR007627">
    <property type="entry name" value="RNA_pol_sigma70_r2"/>
</dbReference>
<dbReference type="InterPro" id="IPR013325">
    <property type="entry name" value="RNA_pol_sigma_r2"/>
</dbReference>
<protein>
    <submittedName>
        <fullName evidence="8">RNA polymerase sigma-70 factor (ECF subfamily)</fullName>
    </submittedName>
</protein>
<dbReference type="SUPFAM" id="SSF88946">
    <property type="entry name" value="Sigma2 domain of RNA polymerase sigma factors"/>
    <property type="match status" value="1"/>
</dbReference>
<evidence type="ECO:0000313" key="9">
    <source>
        <dbReference type="Proteomes" id="UP000318186"/>
    </source>
</evidence>
<feature type="domain" description="RNA polymerase sigma factor 70 region 4 type 2" evidence="7">
    <location>
        <begin position="114"/>
        <end position="164"/>
    </location>
</feature>
<reference evidence="8 9" key="1">
    <citation type="submission" date="2019-06" db="EMBL/GenBank/DDBJ databases">
        <title>Sequencing the genomes of 1000 actinobacteria strains.</title>
        <authorList>
            <person name="Klenk H.-P."/>
        </authorList>
    </citation>
    <scope>NUCLEOTIDE SEQUENCE [LARGE SCALE GENOMIC DNA]</scope>
    <source>
        <strain evidence="8 9">DSM 42059</strain>
    </source>
</reference>
<dbReference type="InterPro" id="IPR013249">
    <property type="entry name" value="RNA_pol_sigma70_r4_t2"/>
</dbReference>
<sequence length="291" mass="31125">MPGTQPTDPIGDAFEAHRDRLRAVAYRVLGSHADAEDAVQEAWLRLARQDTDTINNLGGWLTTVVGRISLDVLRSRGVRPELSFDTQLPEFTVTLDDAPAPEELVALGDSVGLALLTVLDSLRPDERLAFVLHDVFAVPHGEIGAILGKSADATKMLTSRARRKVQTARQPAGAGRQQREVVQAFLAAAGEGRFEQLLQVLHPEVKFTVHTPNGTFVTLGATEVATRARVAASAARGHAATVNGRPGIISWSEDGTPLSVLAFTVTDGRITEITAVVDPAELALMDLPNPV</sequence>
<evidence type="ECO:0000259" key="6">
    <source>
        <dbReference type="Pfam" id="PF04542"/>
    </source>
</evidence>
<dbReference type="GO" id="GO:0016987">
    <property type="term" value="F:sigma factor activity"/>
    <property type="evidence" value="ECO:0007669"/>
    <property type="project" value="UniProtKB-KW"/>
</dbReference>
<dbReference type="EMBL" id="VIWW01000003">
    <property type="protein sequence ID" value="TWF90875.1"/>
    <property type="molecule type" value="Genomic_DNA"/>
</dbReference>
<dbReference type="RefSeq" id="WP_145768387.1">
    <property type="nucleotide sequence ID" value="NZ_JBHJUX010000105.1"/>
</dbReference>
<keyword evidence="4" id="KW-0731">Sigma factor</keyword>
<dbReference type="Pfam" id="PF04542">
    <property type="entry name" value="Sigma70_r2"/>
    <property type="match status" value="1"/>
</dbReference>
<evidence type="ECO:0000256" key="2">
    <source>
        <dbReference type="ARBA" id="ARBA00011344"/>
    </source>
</evidence>
<name>A0A561TUU2_9ACTN</name>
<dbReference type="GO" id="GO:0003677">
    <property type="term" value="F:DNA binding"/>
    <property type="evidence" value="ECO:0007669"/>
    <property type="project" value="InterPro"/>
</dbReference>
<dbReference type="GO" id="GO:0006352">
    <property type="term" value="P:DNA-templated transcription initiation"/>
    <property type="evidence" value="ECO:0007669"/>
    <property type="project" value="InterPro"/>
</dbReference>
<dbReference type="Pfam" id="PF08281">
    <property type="entry name" value="Sigma70_r4_2"/>
    <property type="match status" value="1"/>
</dbReference>
<dbReference type="Proteomes" id="UP000318186">
    <property type="component" value="Unassembled WGS sequence"/>
</dbReference>
<dbReference type="Gene3D" id="3.10.450.50">
    <property type="match status" value="1"/>
</dbReference>
<comment type="similarity">
    <text evidence="1">Belongs to the sigma-70 factor family. ECF subfamily.</text>
</comment>
<organism evidence="8 9">
    <name type="scientific">Streptomyces brevispora</name>
    <dbReference type="NCBI Taxonomy" id="887462"/>
    <lineage>
        <taxon>Bacteria</taxon>
        <taxon>Bacillati</taxon>
        <taxon>Actinomycetota</taxon>
        <taxon>Actinomycetes</taxon>
        <taxon>Kitasatosporales</taxon>
        <taxon>Streptomycetaceae</taxon>
        <taxon>Streptomyces</taxon>
    </lineage>
</organism>
<evidence type="ECO:0000256" key="5">
    <source>
        <dbReference type="ARBA" id="ARBA00023163"/>
    </source>
</evidence>
<dbReference type="Gene3D" id="1.10.10.10">
    <property type="entry name" value="Winged helix-like DNA-binding domain superfamily/Winged helix DNA-binding domain"/>
    <property type="match status" value="1"/>
</dbReference>
<evidence type="ECO:0000259" key="7">
    <source>
        <dbReference type="Pfam" id="PF08281"/>
    </source>
</evidence>
<dbReference type="SUPFAM" id="SSF54427">
    <property type="entry name" value="NTF2-like"/>
    <property type="match status" value="1"/>
</dbReference>
<accession>A0A561TUU2</accession>
<proteinExistence type="inferred from homology"/>
<dbReference type="InterPro" id="IPR013324">
    <property type="entry name" value="RNA_pol_sigma_r3/r4-like"/>
</dbReference>
<dbReference type="Gene3D" id="1.10.1740.10">
    <property type="match status" value="1"/>
</dbReference>
<dbReference type="PANTHER" id="PTHR30173:SF43">
    <property type="entry name" value="ECF RNA POLYMERASE SIGMA FACTOR SIGI-RELATED"/>
    <property type="match status" value="1"/>
</dbReference>
<keyword evidence="5" id="KW-0804">Transcription</keyword>
<feature type="domain" description="RNA polymerase sigma-70 region 2" evidence="6">
    <location>
        <begin position="14"/>
        <end position="77"/>
    </location>
</feature>
<comment type="caution">
    <text evidence="8">The sequence shown here is derived from an EMBL/GenBank/DDBJ whole genome shotgun (WGS) entry which is preliminary data.</text>
</comment>
<dbReference type="NCBIfam" id="TIGR02937">
    <property type="entry name" value="sigma70-ECF"/>
    <property type="match status" value="1"/>
</dbReference>
<dbReference type="AlphaFoldDB" id="A0A561TUU2"/>
<dbReference type="InterPro" id="IPR014284">
    <property type="entry name" value="RNA_pol_sigma-70_dom"/>
</dbReference>
<evidence type="ECO:0000256" key="4">
    <source>
        <dbReference type="ARBA" id="ARBA00023082"/>
    </source>
</evidence>
<comment type="subunit">
    <text evidence="2">Interacts transiently with the RNA polymerase catalytic core formed by RpoA, RpoB, RpoC and RpoZ (2 alpha, 1 beta, 1 beta' and 1 omega subunit) to form the RNA polymerase holoenzyme that can initiate transcription.</text>
</comment>
<gene>
    <name evidence="8" type="ORF">FHX80_13291</name>
</gene>
<dbReference type="PANTHER" id="PTHR30173">
    <property type="entry name" value="SIGMA 19 FACTOR"/>
    <property type="match status" value="1"/>
</dbReference>
<evidence type="ECO:0000313" key="8">
    <source>
        <dbReference type="EMBL" id="TWF90875.1"/>
    </source>
</evidence>
<evidence type="ECO:0000256" key="3">
    <source>
        <dbReference type="ARBA" id="ARBA00023015"/>
    </source>
</evidence>
<dbReference type="SUPFAM" id="SSF88659">
    <property type="entry name" value="Sigma3 and sigma4 domains of RNA polymerase sigma factors"/>
    <property type="match status" value="1"/>
</dbReference>